<keyword evidence="2" id="KW-1185">Reference proteome</keyword>
<sequence length="234" mass="26430">MTGQTYEFKQFTELDSREPLFVWAAEKDSMQQLWGLMRIEDGSWVVEPQFDSVDRAIFGRAFARLPDDGASGKRSNLIAFVSVSGEVTYEERLKGLTCPDGSRVFKENDLWGIRGADGNVLIPAIHRALSCYRKGIVWLPVADDRQWCPHGPDGQRRERPACRDAYNLCEGSWSHLGPEVLDEDAFESSILWTRTLLEVLDDPNRKGPNLVGDGVMGGTGKHEIRSWDCYFVDN</sequence>
<evidence type="ECO:0000313" key="2">
    <source>
        <dbReference type="Proteomes" id="UP000638981"/>
    </source>
</evidence>
<gene>
    <name evidence="1" type="ORF">GCM10007315_27220</name>
</gene>
<reference evidence="1" key="2">
    <citation type="submission" date="2020-09" db="EMBL/GenBank/DDBJ databases">
        <authorList>
            <person name="Sun Q."/>
            <person name="Kim S."/>
        </authorList>
    </citation>
    <scope>NUCLEOTIDE SEQUENCE</scope>
    <source>
        <strain evidence="1">KCTC 23310</strain>
    </source>
</reference>
<reference evidence="1" key="1">
    <citation type="journal article" date="2014" name="Int. J. Syst. Evol. Microbiol.">
        <title>Complete genome sequence of Corynebacterium casei LMG S-19264T (=DSM 44701T), isolated from a smear-ripened cheese.</title>
        <authorList>
            <consortium name="US DOE Joint Genome Institute (JGI-PGF)"/>
            <person name="Walter F."/>
            <person name="Albersmeier A."/>
            <person name="Kalinowski J."/>
            <person name="Ruckert C."/>
        </authorList>
    </citation>
    <scope>NUCLEOTIDE SEQUENCE</scope>
    <source>
        <strain evidence="1">KCTC 23310</strain>
    </source>
</reference>
<dbReference type="EMBL" id="BMYJ01000008">
    <property type="protein sequence ID" value="GHC61684.1"/>
    <property type="molecule type" value="Genomic_DNA"/>
</dbReference>
<accession>A0A918TTV4</accession>
<dbReference type="AlphaFoldDB" id="A0A918TTV4"/>
<organism evidence="1 2">
    <name type="scientific">Neogemmobacter tilapiae</name>
    <dbReference type="NCBI Taxonomy" id="875041"/>
    <lineage>
        <taxon>Bacteria</taxon>
        <taxon>Pseudomonadati</taxon>
        <taxon>Pseudomonadota</taxon>
        <taxon>Alphaproteobacteria</taxon>
        <taxon>Rhodobacterales</taxon>
        <taxon>Paracoccaceae</taxon>
        <taxon>Neogemmobacter</taxon>
    </lineage>
</organism>
<comment type="caution">
    <text evidence="1">The sequence shown here is derived from an EMBL/GenBank/DDBJ whole genome shotgun (WGS) entry which is preliminary data.</text>
</comment>
<protein>
    <submittedName>
        <fullName evidence="1">Uncharacterized protein</fullName>
    </submittedName>
</protein>
<evidence type="ECO:0000313" key="1">
    <source>
        <dbReference type="EMBL" id="GHC61684.1"/>
    </source>
</evidence>
<name>A0A918TTV4_9RHOB</name>
<dbReference type="Proteomes" id="UP000638981">
    <property type="component" value="Unassembled WGS sequence"/>
</dbReference>
<proteinExistence type="predicted"/>